<feature type="transmembrane region" description="Helical" evidence="2">
    <location>
        <begin position="20"/>
        <end position="39"/>
    </location>
</feature>
<dbReference type="AlphaFoldDB" id="C7YZQ2"/>
<reference evidence="3 4" key="1">
    <citation type="journal article" date="2009" name="PLoS Genet.">
        <title>The genome of Nectria haematococca: contribution of supernumerary chromosomes to gene expansion.</title>
        <authorList>
            <person name="Coleman J.J."/>
            <person name="Rounsley S.D."/>
            <person name="Rodriguez-Carres M."/>
            <person name="Kuo A."/>
            <person name="Wasmann C.C."/>
            <person name="Grimwood J."/>
            <person name="Schmutz J."/>
            <person name="Taga M."/>
            <person name="White G.J."/>
            <person name="Zhou S."/>
            <person name="Schwartz D.C."/>
            <person name="Freitag M."/>
            <person name="Ma L.J."/>
            <person name="Danchin E.G."/>
            <person name="Henrissat B."/>
            <person name="Coutinho P.M."/>
            <person name="Nelson D.R."/>
            <person name="Straney D."/>
            <person name="Napoli C.A."/>
            <person name="Barker B.M."/>
            <person name="Gribskov M."/>
            <person name="Rep M."/>
            <person name="Kroken S."/>
            <person name="Molnar I."/>
            <person name="Rensing C."/>
            <person name="Kennell J.C."/>
            <person name="Zamora J."/>
            <person name="Farman M.L."/>
            <person name="Selker E.U."/>
            <person name="Salamov A."/>
            <person name="Shapiro H."/>
            <person name="Pangilinan J."/>
            <person name="Lindquist E."/>
            <person name="Lamers C."/>
            <person name="Grigoriev I.V."/>
            <person name="Geiser D.M."/>
            <person name="Covert S.F."/>
            <person name="Temporini E."/>
            <person name="Vanetten H.D."/>
        </authorList>
    </citation>
    <scope>NUCLEOTIDE SEQUENCE [LARGE SCALE GENOMIC DNA]</scope>
    <source>
        <strain evidence="4">ATCC MYA-4622 / CBS 123669 / FGSC 9596 / NRRL 45880 / 77-13-4</strain>
    </source>
</reference>
<dbReference type="VEuPathDB" id="FungiDB:NECHADRAFT_84106"/>
<dbReference type="InParanoid" id="C7YZQ2"/>
<feature type="region of interest" description="Disordered" evidence="1">
    <location>
        <begin position="124"/>
        <end position="166"/>
    </location>
</feature>
<dbReference type="EMBL" id="GG698904">
    <property type="protein sequence ID" value="EEU42648.1"/>
    <property type="molecule type" value="Genomic_DNA"/>
</dbReference>
<dbReference type="OrthoDB" id="10436312at2759"/>
<keyword evidence="4" id="KW-1185">Reference proteome</keyword>
<keyword evidence="2" id="KW-0472">Membrane</keyword>
<proteinExistence type="predicted"/>
<dbReference type="KEGG" id="nhe:NECHADRAFT_84106"/>
<accession>C7YZQ2</accession>
<dbReference type="Proteomes" id="UP000005206">
    <property type="component" value="Chromosome 8"/>
</dbReference>
<feature type="transmembrane region" description="Helical" evidence="2">
    <location>
        <begin position="96"/>
        <end position="114"/>
    </location>
</feature>
<protein>
    <submittedName>
        <fullName evidence="3">Uncharacterized protein</fullName>
    </submittedName>
</protein>
<keyword evidence="2" id="KW-1133">Transmembrane helix</keyword>
<keyword evidence="2" id="KW-0812">Transmembrane</keyword>
<dbReference type="RefSeq" id="XP_003048361.1">
    <property type="nucleotide sequence ID" value="XM_003048315.1"/>
</dbReference>
<evidence type="ECO:0000256" key="1">
    <source>
        <dbReference type="SAM" id="MobiDB-lite"/>
    </source>
</evidence>
<sequence>MSANDTIPADLEPSASAVGGMFILLACCVMIPFICFLLARCGFKDRSKFQPSTHYICNAQSSITQPILYISFAFGVVFSAWAFATGALEELDSSSVAFLTAGATAAISAPHFLLPNICSRYHTEQGSDVPAPRPPPPGRVQPSEQVPGEDSTVPAQGRHLEQDDRSWSLDLESAFASEEEQRLL</sequence>
<feature type="transmembrane region" description="Helical" evidence="2">
    <location>
        <begin position="67"/>
        <end position="84"/>
    </location>
</feature>
<organism evidence="3 4">
    <name type="scientific">Fusarium vanettenii (strain ATCC MYA-4622 / CBS 123669 / FGSC 9596 / NRRL 45880 / 77-13-4)</name>
    <name type="common">Fusarium solani subsp. pisi</name>
    <dbReference type="NCBI Taxonomy" id="660122"/>
    <lineage>
        <taxon>Eukaryota</taxon>
        <taxon>Fungi</taxon>
        <taxon>Dikarya</taxon>
        <taxon>Ascomycota</taxon>
        <taxon>Pezizomycotina</taxon>
        <taxon>Sordariomycetes</taxon>
        <taxon>Hypocreomycetidae</taxon>
        <taxon>Hypocreales</taxon>
        <taxon>Nectriaceae</taxon>
        <taxon>Fusarium</taxon>
        <taxon>Fusarium solani species complex</taxon>
        <taxon>Fusarium vanettenii</taxon>
    </lineage>
</organism>
<gene>
    <name evidence="3" type="ORF">NECHADRAFT_84106</name>
</gene>
<name>C7YZQ2_FUSV7</name>
<evidence type="ECO:0000256" key="2">
    <source>
        <dbReference type="SAM" id="Phobius"/>
    </source>
</evidence>
<dbReference type="HOGENOM" id="CLU_1468572_0_0_1"/>
<evidence type="ECO:0000313" key="3">
    <source>
        <dbReference type="EMBL" id="EEU42648.1"/>
    </source>
</evidence>
<dbReference type="GeneID" id="9667628"/>
<evidence type="ECO:0000313" key="4">
    <source>
        <dbReference type="Proteomes" id="UP000005206"/>
    </source>
</evidence>